<name>A0A0C4DU69_MAGP6</name>
<dbReference type="EnsemblFungi" id="MAPG_03504T0">
    <property type="protein sequence ID" value="MAPG_03504T0"/>
    <property type="gene ID" value="MAPG_03504"/>
</dbReference>
<reference evidence="3" key="4">
    <citation type="journal article" date="2015" name="G3 (Bethesda)">
        <title>Genome sequences of three phytopathogenic species of the Magnaporthaceae family of fungi.</title>
        <authorList>
            <person name="Okagaki L.H."/>
            <person name="Nunes C.C."/>
            <person name="Sailsbery J."/>
            <person name="Clay B."/>
            <person name="Brown D."/>
            <person name="John T."/>
            <person name="Oh Y."/>
            <person name="Young N."/>
            <person name="Fitzgerald M."/>
            <person name="Haas B.J."/>
            <person name="Zeng Q."/>
            <person name="Young S."/>
            <person name="Adiconis X."/>
            <person name="Fan L."/>
            <person name="Levin J.Z."/>
            <person name="Mitchell T.K."/>
            <person name="Okubara P.A."/>
            <person name="Farman M.L."/>
            <person name="Kohn L.M."/>
            <person name="Birren B."/>
            <person name="Ma L.-J."/>
            <person name="Dean R.A."/>
        </authorList>
    </citation>
    <scope>NUCLEOTIDE SEQUENCE</scope>
    <source>
        <strain evidence="3">ATCC 64411 / 73-15</strain>
    </source>
</reference>
<gene>
    <name evidence="2" type="ORF">MAPG_03504</name>
</gene>
<reference evidence="3" key="5">
    <citation type="submission" date="2015-06" db="UniProtKB">
        <authorList>
            <consortium name="EnsemblFungi"/>
        </authorList>
    </citation>
    <scope>IDENTIFICATION</scope>
    <source>
        <strain evidence="3">ATCC 64411</strain>
    </source>
</reference>
<evidence type="ECO:0000313" key="3">
    <source>
        <dbReference type="EnsemblFungi" id="MAPG_03504T0"/>
    </source>
</evidence>
<sequence length="241" mass="26216">MRRACGQPNTPIIDPSPSSLRRRLLFLFSPLFFFYSFRDPFTGRWSRNRDSGDGESAADSKPCLASRVGSPLPLASSRAGQGGHSSVFTCLGQGSTRTLSCLARAGPDRTTERSSSCPRSQGGSRSARATVLWRATSVRPRRWLTPSSPCKLQLERAQGTMLVPCAAGFLGCCTRILFSQKPCLLGPLPHLNNTWGPPTSPARHRTRAGGRRLGRRLCDQAADCQLDSKEDRPCVARQAGL</sequence>
<reference evidence="2" key="1">
    <citation type="submission" date="2010-05" db="EMBL/GenBank/DDBJ databases">
        <title>The Genome Sequence of Magnaporthe poae strain ATCC 64411.</title>
        <authorList>
            <consortium name="The Broad Institute Genome Sequencing Platform"/>
            <consortium name="Broad Institute Genome Sequencing Center for Infectious Disease"/>
            <person name="Ma L.-J."/>
            <person name="Dead R."/>
            <person name="Young S."/>
            <person name="Zeng Q."/>
            <person name="Koehrsen M."/>
            <person name="Alvarado L."/>
            <person name="Berlin A."/>
            <person name="Chapman S.B."/>
            <person name="Chen Z."/>
            <person name="Freedman E."/>
            <person name="Gellesch M."/>
            <person name="Goldberg J."/>
            <person name="Griggs A."/>
            <person name="Gujja S."/>
            <person name="Heilman E.R."/>
            <person name="Heiman D."/>
            <person name="Hepburn T."/>
            <person name="Howarth C."/>
            <person name="Jen D."/>
            <person name="Larson L."/>
            <person name="Mehta T."/>
            <person name="Neiman D."/>
            <person name="Pearson M."/>
            <person name="Roberts A."/>
            <person name="Saif S."/>
            <person name="Shea T."/>
            <person name="Shenoy N."/>
            <person name="Sisk P."/>
            <person name="Stolte C."/>
            <person name="Sykes S."/>
            <person name="Walk T."/>
            <person name="White J."/>
            <person name="Yandava C."/>
            <person name="Haas B."/>
            <person name="Nusbaum C."/>
            <person name="Birren B."/>
        </authorList>
    </citation>
    <scope>NUCLEOTIDE SEQUENCE</scope>
    <source>
        <strain evidence="2">ATCC 64411</strain>
    </source>
</reference>
<evidence type="ECO:0000313" key="4">
    <source>
        <dbReference type="Proteomes" id="UP000011715"/>
    </source>
</evidence>
<evidence type="ECO:0000313" key="2">
    <source>
        <dbReference type="EMBL" id="KLU84462.1"/>
    </source>
</evidence>
<keyword evidence="4" id="KW-1185">Reference proteome</keyword>
<dbReference type="VEuPathDB" id="FungiDB:MAPG_03504"/>
<protein>
    <submittedName>
        <fullName evidence="2 3">Uncharacterized protein</fullName>
    </submittedName>
</protein>
<reference evidence="2" key="3">
    <citation type="submission" date="2011-03" db="EMBL/GenBank/DDBJ databases">
        <title>Annotation of Magnaporthe poae ATCC 64411.</title>
        <authorList>
            <person name="Ma L.-J."/>
            <person name="Dead R."/>
            <person name="Young S.K."/>
            <person name="Zeng Q."/>
            <person name="Gargeya S."/>
            <person name="Fitzgerald M."/>
            <person name="Haas B."/>
            <person name="Abouelleil A."/>
            <person name="Alvarado L."/>
            <person name="Arachchi H.M."/>
            <person name="Berlin A."/>
            <person name="Brown A."/>
            <person name="Chapman S.B."/>
            <person name="Chen Z."/>
            <person name="Dunbar C."/>
            <person name="Freedman E."/>
            <person name="Gearin G."/>
            <person name="Gellesch M."/>
            <person name="Goldberg J."/>
            <person name="Griggs A."/>
            <person name="Gujja S."/>
            <person name="Heiman D."/>
            <person name="Howarth C."/>
            <person name="Larson L."/>
            <person name="Lui A."/>
            <person name="MacDonald P.J.P."/>
            <person name="Mehta T."/>
            <person name="Montmayeur A."/>
            <person name="Murphy C."/>
            <person name="Neiman D."/>
            <person name="Pearson M."/>
            <person name="Priest M."/>
            <person name="Roberts A."/>
            <person name="Saif S."/>
            <person name="Shea T."/>
            <person name="Shenoy N."/>
            <person name="Sisk P."/>
            <person name="Stolte C."/>
            <person name="Sykes S."/>
            <person name="Yandava C."/>
            <person name="Wortman J."/>
            <person name="Nusbaum C."/>
            <person name="Birren B."/>
        </authorList>
    </citation>
    <scope>NUCLEOTIDE SEQUENCE</scope>
    <source>
        <strain evidence="2">ATCC 64411</strain>
    </source>
</reference>
<organism evidence="3 4">
    <name type="scientific">Magnaporthiopsis poae (strain ATCC 64411 / 73-15)</name>
    <name type="common">Kentucky bluegrass fungus</name>
    <name type="synonym">Magnaporthe poae</name>
    <dbReference type="NCBI Taxonomy" id="644358"/>
    <lineage>
        <taxon>Eukaryota</taxon>
        <taxon>Fungi</taxon>
        <taxon>Dikarya</taxon>
        <taxon>Ascomycota</taxon>
        <taxon>Pezizomycotina</taxon>
        <taxon>Sordariomycetes</taxon>
        <taxon>Sordariomycetidae</taxon>
        <taxon>Magnaporthales</taxon>
        <taxon>Magnaporthaceae</taxon>
        <taxon>Magnaporthiopsis</taxon>
    </lineage>
</organism>
<dbReference type="EMBL" id="ADBL01000839">
    <property type="status" value="NOT_ANNOTATED_CDS"/>
    <property type="molecule type" value="Genomic_DNA"/>
</dbReference>
<feature type="region of interest" description="Disordered" evidence="1">
    <location>
        <begin position="104"/>
        <end position="129"/>
    </location>
</feature>
<dbReference type="Proteomes" id="UP000011715">
    <property type="component" value="Unassembled WGS sequence"/>
</dbReference>
<evidence type="ECO:0000256" key="1">
    <source>
        <dbReference type="SAM" id="MobiDB-lite"/>
    </source>
</evidence>
<dbReference type="AlphaFoldDB" id="A0A0C4DU69"/>
<accession>A0A0C4DU69</accession>
<reference evidence="4" key="2">
    <citation type="submission" date="2010-05" db="EMBL/GenBank/DDBJ databases">
        <title>The genome sequence of Magnaporthe poae strain ATCC 64411.</title>
        <authorList>
            <person name="Ma L.-J."/>
            <person name="Dead R."/>
            <person name="Young S."/>
            <person name="Zeng Q."/>
            <person name="Koehrsen M."/>
            <person name="Alvarado L."/>
            <person name="Berlin A."/>
            <person name="Chapman S.B."/>
            <person name="Chen Z."/>
            <person name="Freedman E."/>
            <person name="Gellesch M."/>
            <person name="Goldberg J."/>
            <person name="Griggs A."/>
            <person name="Gujja S."/>
            <person name="Heilman E.R."/>
            <person name="Heiman D."/>
            <person name="Hepburn T."/>
            <person name="Howarth C."/>
            <person name="Jen D."/>
            <person name="Larson L."/>
            <person name="Mehta T."/>
            <person name="Neiman D."/>
            <person name="Pearson M."/>
            <person name="Roberts A."/>
            <person name="Saif S."/>
            <person name="Shea T."/>
            <person name="Shenoy N."/>
            <person name="Sisk P."/>
            <person name="Stolte C."/>
            <person name="Sykes S."/>
            <person name="Walk T."/>
            <person name="White J."/>
            <person name="Yandava C."/>
            <person name="Haas B."/>
            <person name="Nusbaum C."/>
            <person name="Birren B."/>
        </authorList>
    </citation>
    <scope>NUCLEOTIDE SEQUENCE [LARGE SCALE GENOMIC DNA]</scope>
    <source>
        <strain evidence="4">ATCC 64411 / 73-15</strain>
    </source>
</reference>
<dbReference type="EMBL" id="GL876967">
    <property type="protein sequence ID" value="KLU84462.1"/>
    <property type="molecule type" value="Genomic_DNA"/>
</dbReference>
<proteinExistence type="predicted"/>
<feature type="compositionally biased region" description="Polar residues" evidence="1">
    <location>
        <begin position="113"/>
        <end position="124"/>
    </location>
</feature>